<accession>A0ACB0J4W0</accession>
<evidence type="ECO:0000313" key="1">
    <source>
        <dbReference type="EMBL" id="CAJ2639535.1"/>
    </source>
</evidence>
<evidence type="ECO:0000313" key="2">
    <source>
        <dbReference type="Proteomes" id="UP001177021"/>
    </source>
</evidence>
<proteinExistence type="predicted"/>
<gene>
    <name evidence="1" type="ORF">MILVUS5_LOCUS9539</name>
</gene>
<comment type="caution">
    <text evidence="1">The sequence shown here is derived from an EMBL/GenBank/DDBJ whole genome shotgun (WGS) entry which is preliminary data.</text>
</comment>
<organism evidence="1 2">
    <name type="scientific">Trifolium pratense</name>
    <name type="common">Red clover</name>
    <dbReference type="NCBI Taxonomy" id="57577"/>
    <lineage>
        <taxon>Eukaryota</taxon>
        <taxon>Viridiplantae</taxon>
        <taxon>Streptophyta</taxon>
        <taxon>Embryophyta</taxon>
        <taxon>Tracheophyta</taxon>
        <taxon>Spermatophyta</taxon>
        <taxon>Magnoliopsida</taxon>
        <taxon>eudicotyledons</taxon>
        <taxon>Gunneridae</taxon>
        <taxon>Pentapetalae</taxon>
        <taxon>rosids</taxon>
        <taxon>fabids</taxon>
        <taxon>Fabales</taxon>
        <taxon>Fabaceae</taxon>
        <taxon>Papilionoideae</taxon>
        <taxon>50 kb inversion clade</taxon>
        <taxon>NPAAA clade</taxon>
        <taxon>Hologalegina</taxon>
        <taxon>IRL clade</taxon>
        <taxon>Trifolieae</taxon>
        <taxon>Trifolium</taxon>
    </lineage>
</organism>
<protein>
    <submittedName>
        <fullName evidence="1">Uncharacterized protein</fullName>
    </submittedName>
</protein>
<sequence>MDTIKLLACNDEKAMPLAVLAHTLDDLKYEGVKLRTEPMIMNVSLMRKLPKKSSSVDMVILFWMAETRCLSNHVIQEIIRVVKPGGTFVIRKPYVRASKAAYLYKMIYDLETRLSSLGFTKTFVLQSPIPIPSVLTQNNPQRSWTTHSTFEFEKTSLTLKIDVCFDVDDEDDLKISQISPGDCETGSTRKDHKNHTSGGAEEDKVFNLGSTRKKIKDPQPACDPLLACNDERTMPLVVLTHTLDDLKYEGVKLRTELIINVSLMRKLPKESSSVDMVILFWMAETRCLSNHVIQEIIRVVKPGGTFVIRKPYVRASKAAYLYKMIYDLETRLSSLGFTKTFVLQSPIPIPSVLTQKNPQRSWTTHSTFEFEKTSLTLKIDVCFDVDDEDDLKISQISPGDCDTRSTRKDHKNHTSGGDEEDKVLKLCSTTKRIKDPQSACDYIDVDSELKNEDCLLTEEDLKKPQMLPVGDYKYGTIRKAPNNDSFSRAKEEEKVLKLG</sequence>
<dbReference type="Proteomes" id="UP001177021">
    <property type="component" value="Unassembled WGS sequence"/>
</dbReference>
<keyword evidence="2" id="KW-1185">Reference proteome</keyword>
<dbReference type="EMBL" id="CASHSV030000024">
    <property type="protein sequence ID" value="CAJ2639535.1"/>
    <property type="molecule type" value="Genomic_DNA"/>
</dbReference>
<reference evidence="1" key="1">
    <citation type="submission" date="2023-10" db="EMBL/GenBank/DDBJ databases">
        <authorList>
            <person name="Rodriguez Cubillos JULIANA M."/>
            <person name="De Vega J."/>
        </authorList>
    </citation>
    <scope>NUCLEOTIDE SEQUENCE</scope>
</reference>
<name>A0ACB0J4W0_TRIPR</name>